<dbReference type="SUPFAM" id="SSF53623">
    <property type="entry name" value="MurD-like peptide ligases, catalytic domain"/>
    <property type="match status" value="1"/>
</dbReference>
<comment type="similarity">
    <text evidence="10">Belongs to the MurCDEF family. MurF subfamily.</text>
</comment>
<dbReference type="InterPro" id="IPR035911">
    <property type="entry name" value="MurE/MurF_N"/>
</dbReference>
<dbReference type="InterPro" id="IPR036615">
    <property type="entry name" value="Mur_ligase_C_dom_sf"/>
</dbReference>
<dbReference type="EC" id="6.3.2.10" evidence="10 11"/>
<feature type="domain" description="Mur ligase N-terminal catalytic" evidence="12">
    <location>
        <begin position="39"/>
        <end position="104"/>
    </location>
</feature>
<comment type="catalytic activity">
    <reaction evidence="10 11">
        <text>D-alanyl-D-alanine + UDP-N-acetyl-alpha-D-muramoyl-L-alanyl-gamma-D-glutamyl-meso-2,6-diaminopimelate + ATP = UDP-N-acetyl-alpha-D-muramoyl-L-alanyl-gamma-D-glutamyl-meso-2,6-diaminopimeloyl-D-alanyl-D-alanine + ADP + phosphate + H(+)</text>
        <dbReference type="Rhea" id="RHEA:28374"/>
        <dbReference type="ChEBI" id="CHEBI:15378"/>
        <dbReference type="ChEBI" id="CHEBI:30616"/>
        <dbReference type="ChEBI" id="CHEBI:43474"/>
        <dbReference type="ChEBI" id="CHEBI:57822"/>
        <dbReference type="ChEBI" id="CHEBI:61386"/>
        <dbReference type="ChEBI" id="CHEBI:83905"/>
        <dbReference type="ChEBI" id="CHEBI:456216"/>
        <dbReference type="EC" id="6.3.2.10"/>
    </reaction>
</comment>
<comment type="subcellular location">
    <subcellularLocation>
        <location evidence="10 11">Cytoplasm</location>
    </subcellularLocation>
</comment>
<gene>
    <name evidence="10" type="primary">murF</name>
    <name evidence="15" type="ORF">IAD26_01030</name>
</gene>
<protein>
    <recommendedName>
        <fullName evidence="10 11">UDP-N-acetylmuramoyl-tripeptide--D-alanyl-D-alanine ligase</fullName>
        <ecNumber evidence="10 11">6.3.2.10</ecNumber>
    </recommendedName>
    <alternativeName>
        <fullName evidence="10">D-alanyl-D-alanine-adding enzyme</fullName>
    </alternativeName>
</protein>
<reference evidence="15" key="2">
    <citation type="journal article" date="2021" name="PeerJ">
        <title>Extensive microbial diversity within the chicken gut microbiome revealed by metagenomics and culture.</title>
        <authorList>
            <person name="Gilroy R."/>
            <person name="Ravi A."/>
            <person name="Getino M."/>
            <person name="Pursley I."/>
            <person name="Horton D.L."/>
            <person name="Alikhan N.F."/>
            <person name="Baker D."/>
            <person name="Gharbi K."/>
            <person name="Hall N."/>
            <person name="Watson M."/>
            <person name="Adriaenssens E.M."/>
            <person name="Foster-Nyarko E."/>
            <person name="Jarju S."/>
            <person name="Secka A."/>
            <person name="Antonio M."/>
            <person name="Oren A."/>
            <person name="Chaudhuri R.R."/>
            <person name="La Ragione R."/>
            <person name="Hildebrand F."/>
            <person name="Pallen M.J."/>
        </authorList>
    </citation>
    <scope>NUCLEOTIDE SEQUENCE</scope>
    <source>
        <strain evidence="15">CHK154-7741</strain>
    </source>
</reference>
<dbReference type="PANTHER" id="PTHR43024:SF1">
    <property type="entry name" value="UDP-N-ACETYLMURAMOYL-TRIPEPTIDE--D-ALANYL-D-ALANINE LIGASE"/>
    <property type="match status" value="1"/>
</dbReference>
<evidence type="ECO:0000256" key="1">
    <source>
        <dbReference type="ARBA" id="ARBA00022490"/>
    </source>
</evidence>
<dbReference type="InterPro" id="IPR036565">
    <property type="entry name" value="Mur-like_cat_sf"/>
</dbReference>
<dbReference type="SUPFAM" id="SSF53244">
    <property type="entry name" value="MurD-like peptide ligases, peptide-binding domain"/>
    <property type="match status" value="1"/>
</dbReference>
<evidence type="ECO:0000259" key="12">
    <source>
        <dbReference type="Pfam" id="PF01225"/>
    </source>
</evidence>
<dbReference type="GO" id="GO:0047480">
    <property type="term" value="F:UDP-N-acetylmuramoyl-tripeptide-D-alanyl-D-alanine ligase activity"/>
    <property type="evidence" value="ECO:0007669"/>
    <property type="project" value="UniProtKB-UniRule"/>
</dbReference>
<evidence type="ECO:0000313" key="16">
    <source>
        <dbReference type="Proteomes" id="UP000886748"/>
    </source>
</evidence>
<feature type="domain" description="Mur ligase central" evidence="14">
    <location>
        <begin position="120"/>
        <end position="295"/>
    </location>
</feature>
<keyword evidence="5 10" id="KW-0067">ATP-binding</keyword>
<dbReference type="EMBL" id="DVOD01000008">
    <property type="protein sequence ID" value="HIU91696.1"/>
    <property type="molecule type" value="Genomic_DNA"/>
</dbReference>
<evidence type="ECO:0000256" key="7">
    <source>
        <dbReference type="ARBA" id="ARBA00022984"/>
    </source>
</evidence>
<evidence type="ECO:0000256" key="9">
    <source>
        <dbReference type="ARBA" id="ARBA00023316"/>
    </source>
</evidence>
<dbReference type="HAMAP" id="MF_02019">
    <property type="entry name" value="MurF"/>
    <property type="match status" value="1"/>
</dbReference>
<dbReference type="GO" id="GO:0005737">
    <property type="term" value="C:cytoplasm"/>
    <property type="evidence" value="ECO:0007669"/>
    <property type="project" value="UniProtKB-SubCell"/>
</dbReference>
<keyword evidence="4 10" id="KW-0547">Nucleotide-binding</keyword>
<proteinExistence type="inferred from homology"/>
<evidence type="ECO:0000259" key="14">
    <source>
        <dbReference type="Pfam" id="PF08245"/>
    </source>
</evidence>
<evidence type="ECO:0000259" key="13">
    <source>
        <dbReference type="Pfam" id="PF02875"/>
    </source>
</evidence>
<evidence type="ECO:0000256" key="10">
    <source>
        <dbReference type="HAMAP-Rule" id="MF_02019"/>
    </source>
</evidence>
<dbReference type="Proteomes" id="UP000886748">
    <property type="component" value="Unassembled WGS sequence"/>
</dbReference>
<evidence type="ECO:0000256" key="11">
    <source>
        <dbReference type="RuleBase" id="RU004136"/>
    </source>
</evidence>
<evidence type="ECO:0000256" key="6">
    <source>
        <dbReference type="ARBA" id="ARBA00022960"/>
    </source>
</evidence>
<dbReference type="InterPro" id="IPR005863">
    <property type="entry name" value="UDP-N-AcMur_synth"/>
</dbReference>
<dbReference type="GO" id="GO:0071555">
    <property type="term" value="P:cell wall organization"/>
    <property type="evidence" value="ECO:0007669"/>
    <property type="project" value="UniProtKB-KW"/>
</dbReference>
<dbReference type="Gene3D" id="3.90.190.20">
    <property type="entry name" value="Mur ligase, C-terminal domain"/>
    <property type="match status" value="1"/>
</dbReference>
<dbReference type="Pfam" id="PF08245">
    <property type="entry name" value="Mur_ligase_M"/>
    <property type="match status" value="1"/>
</dbReference>
<dbReference type="GO" id="GO:0009252">
    <property type="term" value="P:peptidoglycan biosynthetic process"/>
    <property type="evidence" value="ECO:0007669"/>
    <property type="project" value="UniProtKB-UniRule"/>
</dbReference>
<dbReference type="GO" id="GO:0051301">
    <property type="term" value="P:cell division"/>
    <property type="evidence" value="ECO:0007669"/>
    <property type="project" value="UniProtKB-KW"/>
</dbReference>
<organism evidence="15 16">
    <name type="scientific">Candidatus Limenecus avicola</name>
    <dbReference type="NCBI Taxonomy" id="2840847"/>
    <lineage>
        <taxon>Bacteria</taxon>
        <taxon>Bacillati</taxon>
        <taxon>Bacillota</taxon>
        <taxon>Clostridia</taxon>
        <taxon>Eubacteriales</taxon>
        <taxon>Clostridiaceae</taxon>
        <taxon>Clostridiaceae incertae sedis</taxon>
        <taxon>Candidatus Limenecus</taxon>
    </lineage>
</organism>
<dbReference type="Gene3D" id="3.40.1190.10">
    <property type="entry name" value="Mur-like, catalytic domain"/>
    <property type="match status" value="1"/>
</dbReference>
<keyword evidence="1 10" id="KW-0963">Cytoplasm</keyword>
<keyword evidence="8 10" id="KW-0131">Cell cycle</keyword>
<feature type="binding site" evidence="10">
    <location>
        <begin position="122"/>
        <end position="128"/>
    </location>
    <ligand>
        <name>ATP</name>
        <dbReference type="ChEBI" id="CHEBI:30616"/>
    </ligand>
</feature>
<dbReference type="Pfam" id="PF02875">
    <property type="entry name" value="Mur_ligase_C"/>
    <property type="match status" value="1"/>
</dbReference>
<evidence type="ECO:0000313" key="15">
    <source>
        <dbReference type="EMBL" id="HIU91696.1"/>
    </source>
</evidence>
<evidence type="ECO:0000256" key="3">
    <source>
        <dbReference type="ARBA" id="ARBA00022618"/>
    </source>
</evidence>
<dbReference type="NCBIfam" id="TIGR01143">
    <property type="entry name" value="murF"/>
    <property type="match status" value="1"/>
</dbReference>
<sequence length="455" mass="50682">MQIVVCNGVEFMKFTYDEIVKATGATVLQCASTAGNLTVSTDSRNINDGNFYIPLKGEKFDGHDFIKDAVDKGVRGYFTSDKTLIFPKAKFILYVEDTLIAYLKLALYYKEKINPVTIAITGSSGKTTTKEMMASVMSKGYKIHKSPLNHNNEVGLCQTLLSMPADTEVLILEMGMRGPGEIELLSQYSKPDIAVIANTGTAHIGRLGSVKNIAKAKCEISKYLHEEGLLIAHDTELIRKTNTYQGQTIYVGLDSPELKNVKLHPASSEFDYKNHHYKLNVEGEHNIQNSLFVINSALKLGLNPEKIAAGLENYKPIEKRWQLSHIAGYTVVDDSYNSNPDSLRAAIDTFLSTQDKHGPERWLVLGDMKELGKGERNYHKEIGEFIDKYVNVKLITVGTLARYIAQNSKHISKSFPNNKGVAAFIKSHASEGCAILFKASRSMKFEEIIKELEKL</sequence>
<evidence type="ECO:0000256" key="5">
    <source>
        <dbReference type="ARBA" id="ARBA00022840"/>
    </source>
</evidence>
<reference evidence="15" key="1">
    <citation type="submission" date="2020-10" db="EMBL/GenBank/DDBJ databases">
        <authorList>
            <person name="Gilroy R."/>
        </authorList>
    </citation>
    <scope>NUCLEOTIDE SEQUENCE</scope>
    <source>
        <strain evidence="15">CHK154-7741</strain>
    </source>
</reference>
<comment type="pathway">
    <text evidence="10 11">Cell wall biogenesis; peptidoglycan biosynthesis.</text>
</comment>
<dbReference type="Pfam" id="PF01225">
    <property type="entry name" value="Mur_ligase"/>
    <property type="match status" value="1"/>
</dbReference>
<comment type="function">
    <text evidence="10 11">Involved in cell wall formation. Catalyzes the final step in the synthesis of UDP-N-acetylmuramoyl-pentapeptide, the precursor of murein.</text>
</comment>
<dbReference type="InterPro" id="IPR000713">
    <property type="entry name" value="Mur_ligase_N"/>
</dbReference>
<dbReference type="InterPro" id="IPR004101">
    <property type="entry name" value="Mur_ligase_C"/>
</dbReference>
<dbReference type="PANTHER" id="PTHR43024">
    <property type="entry name" value="UDP-N-ACETYLMURAMOYL-TRIPEPTIDE--D-ALANYL-D-ALANINE LIGASE"/>
    <property type="match status" value="1"/>
</dbReference>
<dbReference type="AlphaFoldDB" id="A0A9D1MZ18"/>
<feature type="domain" description="Mur ligase C-terminal" evidence="13">
    <location>
        <begin position="320"/>
        <end position="441"/>
    </location>
</feature>
<keyword evidence="3 10" id="KW-0132">Cell division</keyword>
<evidence type="ECO:0000256" key="8">
    <source>
        <dbReference type="ARBA" id="ARBA00023306"/>
    </source>
</evidence>
<keyword evidence="9 10" id="KW-0961">Cell wall biogenesis/degradation</keyword>
<accession>A0A9D1MZ18</accession>
<dbReference type="InterPro" id="IPR013221">
    <property type="entry name" value="Mur_ligase_cen"/>
</dbReference>
<keyword evidence="2 10" id="KW-0436">Ligase</keyword>
<keyword evidence="7 10" id="KW-0573">Peptidoglycan synthesis</keyword>
<dbReference type="GO" id="GO:0008360">
    <property type="term" value="P:regulation of cell shape"/>
    <property type="evidence" value="ECO:0007669"/>
    <property type="project" value="UniProtKB-KW"/>
</dbReference>
<dbReference type="GO" id="GO:0005524">
    <property type="term" value="F:ATP binding"/>
    <property type="evidence" value="ECO:0007669"/>
    <property type="project" value="UniProtKB-UniRule"/>
</dbReference>
<name>A0A9D1MZ18_9CLOT</name>
<dbReference type="Gene3D" id="3.40.1390.10">
    <property type="entry name" value="MurE/MurF, N-terminal domain"/>
    <property type="match status" value="1"/>
</dbReference>
<dbReference type="SUPFAM" id="SSF63418">
    <property type="entry name" value="MurE/MurF N-terminal domain"/>
    <property type="match status" value="1"/>
</dbReference>
<evidence type="ECO:0000256" key="4">
    <source>
        <dbReference type="ARBA" id="ARBA00022741"/>
    </source>
</evidence>
<dbReference type="InterPro" id="IPR051046">
    <property type="entry name" value="MurCDEF_CellWall_CoF430Synth"/>
</dbReference>
<keyword evidence="6 10" id="KW-0133">Cell shape</keyword>
<comment type="caution">
    <text evidence="15">The sequence shown here is derived from an EMBL/GenBank/DDBJ whole genome shotgun (WGS) entry which is preliminary data.</text>
</comment>
<evidence type="ECO:0000256" key="2">
    <source>
        <dbReference type="ARBA" id="ARBA00022598"/>
    </source>
</evidence>